<reference evidence="2 3" key="1">
    <citation type="submission" date="2023-09" db="EMBL/GenBank/DDBJ databases">
        <authorList>
            <person name="Wang M."/>
        </authorList>
    </citation>
    <scope>NUCLEOTIDE SEQUENCE [LARGE SCALE GENOMIC DNA]</scope>
    <source>
        <strain evidence="2">GT-2023</strain>
        <tissue evidence="2">Liver</tissue>
    </source>
</reference>
<keyword evidence="3" id="KW-1185">Reference proteome</keyword>
<proteinExistence type="predicted"/>
<dbReference type="Proteomes" id="UP001558613">
    <property type="component" value="Unassembled WGS sequence"/>
</dbReference>
<dbReference type="EMBL" id="JAYMGO010000003">
    <property type="protein sequence ID" value="KAL1277997.1"/>
    <property type="molecule type" value="Genomic_DNA"/>
</dbReference>
<accession>A0ABR3NLX1</accession>
<protein>
    <submittedName>
        <fullName evidence="2">Uncharacterized protein</fullName>
    </submittedName>
</protein>
<feature type="region of interest" description="Disordered" evidence="1">
    <location>
        <begin position="24"/>
        <end position="75"/>
    </location>
</feature>
<evidence type="ECO:0000256" key="1">
    <source>
        <dbReference type="SAM" id="MobiDB-lite"/>
    </source>
</evidence>
<evidence type="ECO:0000313" key="2">
    <source>
        <dbReference type="EMBL" id="KAL1277997.1"/>
    </source>
</evidence>
<organism evidence="2 3">
    <name type="scientific">Cirrhinus molitorella</name>
    <name type="common">mud carp</name>
    <dbReference type="NCBI Taxonomy" id="172907"/>
    <lineage>
        <taxon>Eukaryota</taxon>
        <taxon>Metazoa</taxon>
        <taxon>Chordata</taxon>
        <taxon>Craniata</taxon>
        <taxon>Vertebrata</taxon>
        <taxon>Euteleostomi</taxon>
        <taxon>Actinopterygii</taxon>
        <taxon>Neopterygii</taxon>
        <taxon>Teleostei</taxon>
        <taxon>Ostariophysi</taxon>
        <taxon>Cypriniformes</taxon>
        <taxon>Cyprinidae</taxon>
        <taxon>Labeoninae</taxon>
        <taxon>Labeonini</taxon>
        <taxon>Cirrhinus</taxon>
    </lineage>
</organism>
<gene>
    <name evidence="2" type="ORF">QQF64_024670</name>
</gene>
<evidence type="ECO:0000313" key="3">
    <source>
        <dbReference type="Proteomes" id="UP001558613"/>
    </source>
</evidence>
<sequence>MLLWTEEPKSALATAMGVASNHSVWREPIRNKRNQPRPSSDVGVEKTGKAERITPYSRNSLKGENLPSLRVQSVL</sequence>
<comment type="caution">
    <text evidence="2">The sequence shown here is derived from an EMBL/GenBank/DDBJ whole genome shotgun (WGS) entry which is preliminary data.</text>
</comment>
<feature type="compositionally biased region" description="Basic and acidic residues" evidence="1">
    <location>
        <begin position="43"/>
        <end position="52"/>
    </location>
</feature>
<name>A0ABR3NLX1_9TELE</name>